<dbReference type="Pfam" id="PF05016">
    <property type="entry name" value="ParE_toxin"/>
    <property type="match status" value="1"/>
</dbReference>
<dbReference type="InterPro" id="IPR035093">
    <property type="entry name" value="RelE/ParE_toxin_dom_sf"/>
</dbReference>
<dbReference type="AlphaFoldDB" id="A0A0B4DRG0"/>
<dbReference type="Proteomes" id="UP000031166">
    <property type="component" value="Unassembled WGS sequence"/>
</dbReference>
<dbReference type="Gene3D" id="3.30.2310.20">
    <property type="entry name" value="RelE-like"/>
    <property type="match status" value="1"/>
</dbReference>
<accession>A0A0B4DRG0</accession>
<evidence type="ECO:0000256" key="1">
    <source>
        <dbReference type="ARBA" id="ARBA00022649"/>
    </source>
</evidence>
<sequence length="90" mass="10443">MSRKLVFLPSAEFDFAAAYDLIAADSPNAAMKFIDDIRKRCETLTDFPRIGRPLDDMVHRITFDRRVVVFYSFDDETVWVSALRYLGQAF</sequence>
<comment type="caution">
    <text evidence="2">The sequence shown here is derived from an EMBL/GenBank/DDBJ whole genome shotgun (WGS) entry which is preliminary data.</text>
</comment>
<keyword evidence="1" id="KW-1277">Toxin-antitoxin system</keyword>
<evidence type="ECO:0000313" key="3">
    <source>
        <dbReference type="Proteomes" id="UP000031166"/>
    </source>
</evidence>
<gene>
    <name evidence="2" type="ORF">RM53_10880</name>
</gene>
<name>A0A0B4DRG0_9CAUL</name>
<protein>
    <recommendedName>
        <fullName evidence="4">Plasmid stabilization protein</fullName>
    </recommendedName>
</protein>
<evidence type="ECO:0000313" key="2">
    <source>
        <dbReference type="EMBL" id="KIC56863.1"/>
    </source>
</evidence>
<dbReference type="STRING" id="172043.RM53_10880"/>
<reference evidence="2 3" key="1">
    <citation type="submission" date="2014-12" db="EMBL/GenBank/DDBJ databases">
        <title>Genome sequencing of Brevundimonas nasdae TPW30.</title>
        <authorList>
            <person name="Tan P.W."/>
            <person name="Chan K.-G."/>
        </authorList>
    </citation>
    <scope>NUCLEOTIDE SEQUENCE [LARGE SCALE GENOMIC DNA]</scope>
    <source>
        <strain evidence="2 3">TPW30</strain>
    </source>
</reference>
<organism evidence="2 3">
    <name type="scientific">Brevundimonas nasdae</name>
    <dbReference type="NCBI Taxonomy" id="172043"/>
    <lineage>
        <taxon>Bacteria</taxon>
        <taxon>Pseudomonadati</taxon>
        <taxon>Pseudomonadota</taxon>
        <taxon>Alphaproteobacteria</taxon>
        <taxon>Caulobacterales</taxon>
        <taxon>Caulobacteraceae</taxon>
        <taxon>Brevundimonas</taxon>
    </lineage>
</organism>
<dbReference type="EMBL" id="JWSY01000019">
    <property type="protein sequence ID" value="KIC56863.1"/>
    <property type="molecule type" value="Genomic_DNA"/>
</dbReference>
<dbReference type="RefSeq" id="WP_039246701.1">
    <property type="nucleotide sequence ID" value="NZ_JWSY01000019.1"/>
</dbReference>
<proteinExistence type="predicted"/>
<evidence type="ECO:0008006" key="4">
    <source>
        <dbReference type="Google" id="ProtNLM"/>
    </source>
</evidence>
<dbReference type="InterPro" id="IPR007712">
    <property type="entry name" value="RelE/ParE_toxin"/>
</dbReference>